<dbReference type="EMBL" id="PDXF01000040">
    <property type="protein sequence ID" value="RYN95555.1"/>
    <property type="molecule type" value="Genomic_DNA"/>
</dbReference>
<name>A0ABY0G2D3_9PLEO</name>
<evidence type="ECO:0000313" key="2">
    <source>
        <dbReference type="EMBL" id="RYN95555.1"/>
    </source>
</evidence>
<proteinExistence type="predicted"/>
<evidence type="ECO:0000313" key="3">
    <source>
        <dbReference type="Proteomes" id="UP000293195"/>
    </source>
</evidence>
<gene>
    <name evidence="2" type="ORF">AA0119_g8508</name>
</gene>
<sequence>MIKTTKMTLPEYTKDGIKWTDLPKTFQEAILLARKLDIYYIWIDSLCIVQDSVADWAQQSAQMADIFSNAYLTIAASAAKNGQEGLLNRHKLSTVNIEHNSKAYTLSFRGIERHEMREQDSTPFPEKTELTLRGRAWCFQEELLSRRIVHFTKDEIVFVCREATMCECTARWLPRFKLPPIIGTSHRTPNAIWGSVVEHYTRRQISFYRDRLPGLSSLTRLFEKSQDRYLAGLWESHMPTSLLWWTEHGSRPELHEGSQSNPPSWSWASITGGVHDPAAKPQALCDIEEVAEMLNARVYPTTDDPRGMVSGGHITLRAPLLPLDRMWQKYRERKDPPYCIFGKELPGLYNNGSLHVSCGPGWDQGHQWTEDDICSCLLDDTAKLSSSLLEDGSDILLFFLVIRTAYPWRNYQSVNGRLELQGLLLKPFEAPEGVHQEAVEAPEHKLVFVRVGMGVMELCKKDAEKALERFGDTILTVF</sequence>
<accession>A0ABY0G2D3</accession>
<reference evidence="3" key="1">
    <citation type="journal article" date="2019" name="bioRxiv">
        <title>Genomics, evolutionary history and diagnostics of the Alternaria alternata species group including apple and Asian pear pathotypes.</title>
        <authorList>
            <person name="Armitage A.D."/>
            <person name="Cockerton H.M."/>
            <person name="Sreenivasaprasad S."/>
            <person name="Woodhall J.W."/>
            <person name="Lane C.R."/>
            <person name="Harrison R.J."/>
            <person name="Clarkson J.P."/>
        </authorList>
    </citation>
    <scope>NUCLEOTIDE SEQUENCE [LARGE SCALE GENOMIC DNA]</scope>
    <source>
        <strain evidence="3">FERA 635</strain>
    </source>
</reference>
<dbReference type="InterPro" id="IPR010730">
    <property type="entry name" value="HET"/>
</dbReference>
<comment type="caution">
    <text evidence="2">The sequence shown here is derived from an EMBL/GenBank/DDBJ whole genome shotgun (WGS) entry which is preliminary data.</text>
</comment>
<protein>
    <recommendedName>
        <fullName evidence="1">Heterokaryon incompatibility domain-containing protein</fullName>
    </recommendedName>
</protein>
<keyword evidence="3" id="KW-1185">Reference proteome</keyword>
<organism evidence="2 3">
    <name type="scientific">Alternaria tenuissima</name>
    <dbReference type="NCBI Taxonomy" id="119927"/>
    <lineage>
        <taxon>Eukaryota</taxon>
        <taxon>Fungi</taxon>
        <taxon>Dikarya</taxon>
        <taxon>Ascomycota</taxon>
        <taxon>Pezizomycotina</taxon>
        <taxon>Dothideomycetes</taxon>
        <taxon>Pleosporomycetidae</taxon>
        <taxon>Pleosporales</taxon>
        <taxon>Pleosporineae</taxon>
        <taxon>Pleosporaceae</taxon>
        <taxon>Alternaria</taxon>
        <taxon>Alternaria sect. Alternaria</taxon>
        <taxon>Alternaria alternata complex</taxon>
    </lineage>
</organism>
<dbReference type="Proteomes" id="UP000293195">
    <property type="component" value="Unassembled WGS sequence"/>
</dbReference>
<dbReference type="PANTHER" id="PTHR33112">
    <property type="entry name" value="DOMAIN PROTEIN, PUTATIVE-RELATED"/>
    <property type="match status" value="1"/>
</dbReference>
<evidence type="ECO:0000259" key="1">
    <source>
        <dbReference type="Pfam" id="PF06985"/>
    </source>
</evidence>
<dbReference type="PANTHER" id="PTHR33112:SF16">
    <property type="entry name" value="HETEROKARYON INCOMPATIBILITY DOMAIN-CONTAINING PROTEIN"/>
    <property type="match status" value="1"/>
</dbReference>
<dbReference type="Pfam" id="PF06985">
    <property type="entry name" value="HET"/>
    <property type="match status" value="1"/>
</dbReference>
<feature type="domain" description="Heterokaryon incompatibility" evidence="1">
    <location>
        <begin position="14"/>
        <end position="141"/>
    </location>
</feature>